<dbReference type="Proteomes" id="UP000028488">
    <property type="component" value="Chromosome"/>
</dbReference>
<name>A0A076ETP3_RHOOP</name>
<evidence type="ECO:0000313" key="4">
    <source>
        <dbReference type="Proteomes" id="UP000028488"/>
    </source>
</evidence>
<evidence type="ECO:0000313" key="3">
    <source>
        <dbReference type="EMBL" id="AII08503.1"/>
    </source>
</evidence>
<feature type="transmembrane region" description="Helical" evidence="2">
    <location>
        <begin position="58"/>
        <end position="80"/>
    </location>
</feature>
<gene>
    <name evidence="3" type="ORF">EP51_29350</name>
</gene>
<dbReference type="EMBL" id="CP008947">
    <property type="protein sequence ID" value="AII08503.1"/>
    <property type="molecule type" value="Genomic_DNA"/>
</dbReference>
<protein>
    <submittedName>
        <fullName evidence="3">Membrane protein</fullName>
    </submittedName>
</protein>
<organism evidence="3 4">
    <name type="scientific">Rhodococcus opacus</name>
    <name type="common">Nocardia opaca</name>
    <dbReference type="NCBI Taxonomy" id="37919"/>
    <lineage>
        <taxon>Bacteria</taxon>
        <taxon>Bacillati</taxon>
        <taxon>Actinomycetota</taxon>
        <taxon>Actinomycetes</taxon>
        <taxon>Mycobacteriales</taxon>
        <taxon>Nocardiaceae</taxon>
        <taxon>Rhodococcus</taxon>
    </lineage>
</organism>
<keyword evidence="2" id="KW-0812">Transmembrane</keyword>
<keyword evidence="2" id="KW-1133">Transmembrane helix</keyword>
<dbReference type="eggNOG" id="ENOG5033Y6D">
    <property type="taxonomic scope" value="Bacteria"/>
</dbReference>
<evidence type="ECO:0000256" key="2">
    <source>
        <dbReference type="SAM" id="Phobius"/>
    </source>
</evidence>
<evidence type="ECO:0000256" key="1">
    <source>
        <dbReference type="SAM" id="MobiDB-lite"/>
    </source>
</evidence>
<feature type="region of interest" description="Disordered" evidence="1">
    <location>
        <begin position="123"/>
        <end position="142"/>
    </location>
</feature>
<reference evidence="3 4" key="1">
    <citation type="submission" date="2014-07" db="EMBL/GenBank/DDBJ databases">
        <title>Genome Sequence of Rhodococcus opacus Strain R7, a Biodegrader of Mono- and Polycyclic Aromatic Hydrocarbons.</title>
        <authorList>
            <person name="Di Gennaro P."/>
            <person name="Zampolli J."/>
            <person name="Presti I."/>
            <person name="Cappelletti M."/>
            <person name="D'Ursi P."/>
            <person name="Orro A."/>
            <person name="Mezzelani A."/>
            <person name="Milanesi L."/>
        </authorList>
    </citation>
    <scope>NUCLEOTIDE SEQUENCE [LARGE SCALE GENOMIC DNA]</scope>
    <source>
        <strain evidence="3 4">R7</strain>
    </source>
</reference>
<dbReference type="AlphaFoldDB" id="A0A076ETP3"/>
<proteinExistence type="predicted"/>
<sequence>MVTTQLHRSTAMNVRHACYLVAGIAALLLTWPFAFDWIGDGGNILNPVEFFGDGIEPGGTAAFLSIDMLIAWAVFVVWVLTDTVRIGMGRKWGVVFVLLSYIGVSMAFPFYLIVRERFLASRAPGQPVPPSDGRESSAAQSM</sequence>
<keyword evidence="2" id="KW-0472">Membrane</keyword>
<feature type="transmembrane region" description="Helical" evidence="2">
    <location>
        <begin position="17"/>
        <end position="38"/>
    </location>
</feature>
<dbReference type="Pfam" id="PF11196">
    <property type="entry name" value="DUF2834"/>
    <property type="match status" value="1"/>
</dbReference>
<dbReference type="InterPro" id="IPR021362">
    <property type="entry name" value="DUF2834"/>
</dbReference>
<feature type="transmembrane region" description="Helical" evidence="2">
    <location>
        <begin position="92"/>
        <end position="114"/>
    </location>
</feature>
<accession>A0A076ETP3</accession>
<dbReference type="RefSeq" id="WP_128641251.1">
    <property type="nucleotide sequence ID" value="NZ_CP008947.1"/>
</dbReference>